<dbReference type="KEGG" id="rsz:130498057"/>
<dbReference type="AlphaFoldDB" id="A0A9W3C781"/>
<evidence type="ECO:0000313" key="3">
    <source>
        <dbReference type="Proteomes" id="UP000504610"/>
    </source>
</evidence>
<protein>
    <submittedName>
        <fullName evidence="4">Uncharacterized protein At4g02000-like</fullName>
    </submittedName>
</protein>
<dbReference type="PANTHER" id="PTHR31286:SF162">
    <property type="entry name" value="DUF4283 DOMAIN-CONTAINING PROTEIN-RELATED"/>
    <property type="match status" value="1"/>
</dbReference>
<accession>A0A9W3C781</accession>
<evidence type="ECO:0000256" key="1">
    <source>
        <dbReference type="SAM" id="MobiDB-lite"/>
    </source>
</evidence>
<evidence type="ECO:0000259" key="2">
    <source>
        <dbReference type="Pfam" id="PF14392"/>
    </source>
</evidence>
<dbReference type="PANTHER" id="PTHR31286">
    <property type="entry name" value="GLYCINE-RICH CELL WALL STRUCTURAL PROTEIN 1.8-LIKE"/>
    <property type="match status" value="1"/>
</dbReference>
<organism evidence="3 4">
    <name type="scientific">Raphanus sativus</name>
    <name type="common">Radish</name>
    <name type="synonym">Raphanus raphanistrum var. sativus</name>
    <dbReference type="NCBI Taxonomy" id="3726"/>
    <lineage>
        <taxon>Eukaryota</taxon>
        <taxon>Viridiplantae</taxon>
        <taxon>Streptophyta</taxon>
        <taxon>Embryophyta</taxon>
        <taxon>Tracheophyta</taxon>
        <taxon>Spermatophyta</taxon>
        <taxon>Magnoliopsida</taxon>
        <taxon>eudicotyledons</taxon>
        <taxon>Gunneridae</taxon>
        <taxon>Pentapetalae</taxon>
        <taxon>rosids</taxon>
        <taxon>malvids</taxon>
        <taxon>Brassicales</taxon>
        <taxon>Brassicaceae</taxon>
        <taxon>Brassiceae</taxon>
        <taxon>Raphanus</taxon>
    </lineage>
</organism>
<feature type="compositionally biased region" description="Low complexity" evidence="1">
    <location>
        <begin position="154"/>
        <end position="166"/>
    </location>
</feature>
<feature type="region of interest" description="Disordered" evidence="1">
    <location>
        <begin position="136"/>
        <end position="194"/>
    </location>
</feature>
<reference evidence="4" key="2">
    <citation type="submission" date="2025-08" db="UniProtKB">
        <authorList>
            <consortium name="RefSeq"/>
        </authorList>
    </citation>
    <scope>IDENTIFICATION</scope>
    <source>
        <tissue evidence="4">Leaf</tissue>
    </source>
</reference>
<dbReference type="OrthoDB" id="1101386at2759"/>
<feature type="compositionally biased region" description="Acidic residues" evidence="1">
    <location>
        <begin position="167"/>
        <end position="179"/>
    </location>
</feature>
<dbReference type="InterPro" id="IPR040256">
    <property type="entry name" value="At4g02000-like"/>
</dbReference>
<gene>
    <name evidence="4" type="primary">LOC130498057</name>
</gene>
<proteinExistence type="predicted"/>
<dbReference type="Proteomes" id="UP000504610">
    <property type="component" value="Chromosome 7"/>
</dbReference>
<name>A0A9W3C781_RAPSA</name>
<dbReference type="RefSeq" id="XP_056847380.1">
    <property type="nucleotide sequence ID" value="XM_056991400.1"/>
</dbReference>
<feature type="compositionally biased region" description="Acidic residues" evidence="1">
    <location>
        <begin position="142"/>
        <end position="153"/>
    </location>
</feature>
<reference evidence="3" key="1">
    <citation type="journal article" date="2019" name="Database">
        <title>The radish genome database (RadishGD): an integrated information resource for radish genomics.</title>
        <authorList>
            <person name="Yu H.J."/>
            <person name="Baek S."/>
            <person name="Lee Y.J."/>
            <person name="Cho A."/>
            <person name="Mun J.H."/>
        </authorList>
    </citation>
    <scope>NUCLEOTIDE SEQUENCE [LARGE SCALE GENOMIC DNA]</scope>
    <source>
        <strain evidence="3">cv. WK10039</strain>
    </source>
</reference>
<dbReference type="InterPro" id="IPR025836">
    <property type="entry name" value="Zn_knuckle_CX2CX4HX4C"/>
</dbReference>
<sequence length="194" mass="22349">MDTVVRRGPWAFAERMLVLQRWTPLMDMAMLNFIPFWVQIRGIPFQYMNREVIVHIARIMGQYIQMDYNEETGSRLEFVRVRLNWNVNHPLRFQRHFQFTPGVNTLLKFQYERLRGFCESCGMITHDSGACLLVNGGPEDGGGNDDDSDDDAPEQGGNPNHGVIIEEINEEEGQEEEAAEVQGQAEQERSREAT</sequence>
<feature type="domain" description="Zinc knuckle CX2CX4HX4C" evidence="2">
    <location>
        <begin position="85"/>
        <end position="132"/>
    </location>
</feature>
<evidence type="ECO:0000313" key="4">
    <source>
        <dbReference type="RefSeq" id="XP_056847380.1"/>
    </source>
</evidence>
<dbReference type="Pfam" id="PF14392">
    <property type="entry name" value="zf-CCHC_4"/>
    <property type="match status" value="1"/>
</dbReference>
<keyword evidence="3" id="KW-1185">Reference proteome</keyword>
<dbReference type="GeneID" id="130498057"/>